<proteinExistence type="predicted"/>
<organism evidence="2 3">
    <name type="scientific">Mycena sanguinolenta</name>
    <dbReference type="NCBI Taxonomy" id="230812"/>
    <lineage>
        <taxon>Eukaryota</taxon>
        <taxon>Fungi</taxon>
        <taxon>Dikarya</taxon>
        <taxon>Basidiomycota</taxon>
        <taxon>Agaricomycotina</taxon>
        <taxon>Agaricomycetes</taxon>
        <taxon>Agaricomycetidae</taxon>
        <taxon>Agaricales</taxon>
        <taxon>Marasmiineae</taxon>
        <taxon>Mycenaceae</taxon>
        <taxon>Mycena</taxon>
    </lineage>
</organism>
<evidence type="ECO:0000256" key="1">
    <source>
        <dbReference type="SAM" id="Coils"/>
    </source>
</evidence>
<evidence type="ECO:0000313" key="2">
    <source>
        <dbReference type="EMBL" id="KAF7342610.1"/>
    </source>
</evidence>
<name>A0A8H7CLZ9_9AGAR</name>
<accession>A0A8H7CLZ9</accession>
<dbReference type="OrthoDB" id="2935702at2759"/>
<gene>
    <name evidence="2" type="ORF">MSAN_02017800</name>
</gene>
<dbReference type="Proteomes" id="UP000623467">
    <property type="component" value="Unassembled WGS sequence"/>
</dbReference>
<keyword evidence="1" id="KW-0175">Coiled coil</keyword>
<feature type="coiled-coil region" evidence="1">
    <location>
        <begin position="30"/>
        <end position="99"/>
    </location>
</feature>
<reference evidence="2" key="1">
    <citation type="submission" date="2020-05" db="EMBL/GenBank/DDBJ databases">
        <title>Mycena genomes resolve the evolution of fungal bioluminescence.</title>
        <authorList>
            <person name="Tsai I.J."/>
        </authorList>
    </citation>
    <scope>NUCLEOTIDE SEQUENCE</scope>
    <source>
        <strain evidence="2">160909Yilan</strain>
    </source>
</reference>
<evidence type="ECO:0000313" key="3">
    <source>
        <dbReference type="Proteomes" id="UP000623467"/>
    </source>
</evidence>
<dbReference type="AlphaFoldDB" id="A0A8H7CLZ9"/>
<sequence>MQITMAASISQSHARYHELDMNAPRLVARIKEVRRHLDAAANRKQLMKLENDLAQQGPFSTRKQALADAIEKLKHQIASESSQRQLETMLAELESQQSREATELASFRGVLALGRAQTLLPEILSEIFLHCQVPSPQDFNWDPLSVEMQTNLNVLRVCSTWRTAALSTPTLWCELHYADTGTLPVEFYHAWLRRAAAVPLDLNIWPYLGYGEDSYWTGAVDILHTHCRALGTLSLRLPVEDSGPPVPTLFPPPYQPTNLRNLTVYSYDECIHNTLSNIPWSQLLRLEFRDQYDTRFISPSQLAGIISQTVHLTHLVANLGPDPAFGPSLARVLPLPQLRTLDISWIDNETQFDGIVPHSFIDLFDKLLVPALKSLTMATSRDAHAFVLPALTSLAARSEFLLKSLHIRMWTANHISSVVFPMDTVVGFLRDVPTLSSLHWSSSGLKLSGLVEALTYVAADHPLLPNLVDISLEFDGYDGLLPAFADMVTSRRASNTQPSTAASLRHFHLKAAVPYATHSVSDAGRGRGRGRIFTGNNSRGPTVPHQIKTANEEAFARLEKLLTIADTNTPLRGSLDFQHFDQKLVLAEQEPAVQENFIQLAQVDGENFLHCNDELAWHWVDWPTLYSRQKAEGLHL</sequence>
<protein>
    <submittedName>
        <fullName evidence="2">F-box domain-containing protein</fullName>
    </submittedName>
</protein>
<keyword evidence="3" id="KW-1185">Reference proteome</keyword>
<dbReference type="EMBL" id="JACAZH010000025">
    <property type="protein sequence ID" value="KAF7342610.1"/>
    <property type="molecule type" value="Genomic_DNA"/>
</dbReference>
<comment type="caution">
    <text evidence="2">The sequence shown here is derived from an EMBL/GenBank/DDBJ whole genome shotgun (WGS) entry which is preliminary data.</text>
</comment>